<dbReference type="GO" id="GO:0008276">
    <property type="term" value="F:protein methyltransferase activity"/>
    <property type="evidence" value="ECO:0007669"/>
    <property type="project" value="UniProtKB-ARBA"/>
</dbReference>
<evidence type="ECO:0000259" key="1">
    <source>
        <dbReference type="PROSITE" id="PS50280"/>
    </source>
</evidence>
<dbReference type="InterPro" id="IPR046341">
    <property type="entry name" value="SET_dom_sf"/>
</dbReference>
<dbReference type="GO" id="GO:0032259">
    <property type="term" value="P:methylation"/>
    <property type="evidence" value="ECO:0007669"/>
    <property type="project" value="UniProtKB-KW"/>
</dbReference>
<sequence>MIRVCIALDLFSSIQLSFFVLRNIPPYRFYLPKTTRLKTALQYNEESESIENTTLSLSQSDIKHLWNSVILEPDSEYKVKIRDYFPSLVKSMQFSNEERILNQKPDFVDSVEIEKRRRYPKRNCTLCDFCDLEYEEGCPEHPLLLLLNKQSPRDGKNKNRAKTTTPWPLFIGNSSIKGAGLGVWTYANLPQGLLFGPYEGRVNCDVKLGFESGYGWKIRNKTHPRKCIDAIDTTVSNWMRFVNCSRSEREANLSAFQFKGEMYYKTITEIKRDEELLIWYGDKYGKKLAYSLGNTKYETTLTFSGKGNFHQHGPKNKKRIHFEIKIYLILPIYDLFKIANCVPERFGI</sequence>
<proteinExistence type="predicted"/>
<dbReference type="InterPro" id="IPR001214">
    <property type="entry name" value="SET_dom"/>
</dbReference>
<dbReference type="Gene3D" id="2.170.270.10">
    <property type="entry name" value="SET domain"/>
    <property type="match status" value="1"/>
</dbReference>
<evidence type="ECO:0000313" key="3">
    <source>
        <dbReference type="Proteomes" id="UP000326759"/>
    </source>
</evidence>
<protein>
    <submittedName>
        <fullName evidence="2">Putative histone-lysine N-methyltransferase PRDM7</fullName>
    </submittedName>
</protein>
<dbReference type="OrthoDB" id="6367855at2759"/>
<keyword evidence="2" id="KW-0808">Transferase</keyword>
<reference evidence="2 3" key="1">
    <citation type="journal article" date="2019" name="PLoS Biol.">
        <title>Sex chromosomes control vertical transmission of feminizing Wolbachia symbionts in an isopod.</title>
        <authorList>
            <person name="Becking T."/>
            <person name="Chebbi M.A."/>
            <person name="Giraud I."/>
            <person name="Moumen B."/>
            <person name="Laverre T."/>
            <person name="Caubet Y."/>
            <person name="Peccoud J."/>
            <person name="Gilbert C."/>
            <person name="Cordaux R."/>
        </authorList>
    </citation>
    <scope>NUCLEOTIDE SEQUENCE [LARGE SCALE GENOMIC DNA]</scope>
    <source>
        <strain evidence="2">ANa2</strain>
        <tissue evidence="2">Whole body excluding digestive tract and cuticle</tissue>
    </source>
</reference>
<keyword evidence="2" id="KW-0489">Methyltransferase</keyword>
<accession>A0A5N5SRI1</accession>
<dbReference type="AlphaFoldDB" id="A0A5N5SRI1"/>
<dbReference type="GO" id="GO:0008170">
    <property type="term" value="F:N-methyltransferase activity"/>
    <property type="evidence" value="ECO:0007669"/>
    <property type="project" value="UniProtKB-ARBA"/>
</dbReference>
<dbReference type="SUPFAM" id="SSF82199">
    <property type="entry name" value="SET domain"/>
    <property type="match status" value="1"/>
</dbReference>
<dbReference type="GO" id="GO:0008757">
    <property type="term" value="F:S-adenosylmethionine-dependent methyltransferase activity"/>
    <property type="evidence" value="ECO:0007669"/>
    <property type="project" value="UniProtKB-ARBA"/>
</dbReference>
<dbReference type="Proteomes" id="UP000326759">
    <property type="component" value="Unassembled WGS sequence"/>
</dbReference>
<gene>
    <name evidence="2" type="primary">PRDM7</name>
    <name evidence="2" type="ORF">Anas_07934</name>
</gene>
<dbReference type="Pfam" id="PF21549">
    <property type="entry name" value="PRDM2_PR"/>
    <property type="match status" value="1"/>
</dbReference>
<dbReference type="SMART" id="SM00317">
    <property type="entry name" value="SET"/>
    <property type="match status" value="1"/>
</dbReference>
<dbReference type="PROSITE" id="PS50280">
    <property type="entry name" value="SET"/>
    <property type="match status" value="1"/>
</dbReference>
<evidence type="ECO:0000313" key="2">
    <source>
        <dbReference type="EMBL" id="KAB7496774.1"/>
    </source>
</evidence>
<dbReference type="EMBL" id="SEYY01021054">
    <property type="protein sequence ID" value="KAB7496774.1"/>
    <property type="molecule type" value="Genomic_DNA"/>
</dbReference>
<comment type="caution">
    <text evidence="2">The sequence shown here is derived from an EMBL/GenBank/DDBJ whole genome shotgun (WGS) entry which is preliminary data.</text>
</comment>
<keyword evidence="3" id="KW-1185">Reference proteome</keyword>
<organism evidence="2 3">
    <name type="scientific">Armadillidium nasatum</name>
    <dbReference type="NCBI Taxonomy" id="96803"/>
    <lineage>
        <taxon>Eukaryota</taxon>
        <taxon>Metazoa</taxon>
        <taxon>Ecdysozoa</taxon>
        <taxon>Arthropoda</taxon>
        <taxon>Crustacea</taxon>
        <taxon>Multicrustacea</taxon>
        <taxon>Malacostraca</taxon>
        <taxon>Eumalacostraca</taxon>
        <taxon>Peracarida</taxon>
        <taxon>Isopoda</taxon>
        <taxon>Oniscidea</taxon>
        <taxon>Crinocheta</taxon>
        <taxon>Armadillidiidae</taxon>
        <taxon>Armadillidium</taxon>
    </lineage>
</organism>
<name>A0A5N5SRI1_9CRUS</name>
<feature type="domain" description="SET" evidence="1">
    <location>
        <begin position="167"/>
        <end position="281"/>
    </location>
</feature>